<dbReference type="KEGG" id="ccz:CCALI_00897"/>
<dbReference type="InParanoid" id="S0EY24"/>
<organism evidence="2 3">
    <name type="scientific">Chthonomonas calidirosea (strain DSM 23976 / ICMP 18418 / T49)</name>
    <dbReference type="NCBI Taxonomy" id="1303518"/>
    <lineage>
        <taxon>Bacteria</taxon>
        <taxon>Bacillati</taxon>
        <taxon>Armatimonadota</taxon>
        <taxon>Chthonomonadia</taxon>
        <taxon>Chthonomonadales</taxon>
        <taxon>Chthonomonadaceae</taxon>
        <taxon>Chthonomonas</taxon>
    </lineage>
</organism>
<evidence type="ECO:0000313" key="3">
    <source>
        <dbReference type="Proteomes" id="UP000014227"/>
    </source>
</evidence>
<dbReference type="PATRIC" id="fig|1303518.3.peg.908"/>
<sequence>MKPSYVVQLIGLLSFIAVSFAPCASAADIKLTKDIDPQALLLLQKLQDTYSHCTACCLQEKTFATNEPNKGKSQTSVGMNTYLFRAPDYLYCLRELPADKNYPADHILFFVDGESLYALSYNHSDHYVKMPLTADQKQRTALPQLVDTADSPLLDLLAGSAVSDLSDLIEIDKGLFSAPYRFLSSFASSDVSGIESLKVVSSTPKQSVVDFYITLTLTQSKRTGHVTMEWKFYLTTEPSGQTLLTRYEKNLRIDNFNAHGVEASMSATVTNIFFSNSTDEGYLWLAFAPPQGAKEQDAPAGTSLDAIDKQIGWNDFSDP</sequence>
<accession>S0EY24</accession>
<evidence type="ECO:0000313" key="2">
    <source>
        <dbReference type="EMBL" id="CCW34720.1"/>
    </source>
</evidence>
<feature type="signal peptide" evidence="1">
    <location>
        <begin position="1"/>
        <end position="26"/>
    </location>
</feature>
<protein>
    <recommendedName>
        <fullName evidence="4">Outer membrane lipoprotein-sorting protein</fullName>
    </recommendedName>
</protein>
<feature type="chain" id="PRO_5004485888" description="Outer membrane lipoprotein-sorting protein" evidence="1">
    <location>
        <begin position="27"/>
        <end position="319"/>
    </location>
</feature>
<keyword evidence="3" id="KW-1185">Reference proteome</keyword>
<dbReference type="RefSeq" id="WP_016482274.1">
    <property type="nucleotide sequence ID" value="NC_021487.1"/>
</dbReference>
<proteinExistence type="predicted"/>
<dbReference type="EMBL" id="HF951689">
    <property type="protein sequence ID" value="CCW34720.1"/>
    <property type="molecule type" value="Genomic_DNA"/>
</dbReference>
<name>S0EY24_CHTCT</name>
<dbReference type="Proteomes" id="UP000014227">
    <property type="component" value="Chromosome I"/>
</dbReference>
<dbReference type="HOGENOM" id="CLU_870687_0_0_0"/>
<dbReference type="AlphaFoldDB" id="S0EY24"/>
<reference evidence="3" key="1">
    <citation type="submission" date="2013-03" db="EMBL/GenBank/DDBJ databases">
        <title>Genome sequence of Chthonomonas calidirosea, the first sequenced genome from the Armatimonadetes phylum (formally candidate division OP10).</title>
        <authorList>
            <person name="Lee K.C.Y."/>
            <person name="Morgan X.C."/>
            <person name="Dunfield P.F."/>
            <person name="Tamas I."/>
            <person name="Houghton K.M."/>
            <person name="Vyssotski M."/>
            <person name="Ryan J.L.J."/>
            <person name="Lagutin K."/>
            <person name="McDonald I.R."/>
            <person name="Stott M.B."/>
        </authorList>
    </citation>
    <scope>NUCLEOTIDE SEQUENCE [LARGE SCALE GENOMIC DNA]</scope>
    <source>
        <strain evidence="3">DSM 23976 / ICMP 18418 / T49</strain>
    </source>
</reference>
<gene>
    <name evidence="2" type="ORF">CCALI_00897</name>
</gene>
<keyword evidence="1" id="KW-0732">Signal</keyword>
<evidence type="ECO:0008006" key="4">
    <source>
        <dbReference type="Google" id="ProtNLM"/>
    </source>
</evidence>
<evidence type="ECO:0000256" key="1">
    <source>
        <dbReference type="SAM" id="SignalP"/>
    </source>
</evidence>